<evidence type="ECO:0000313" key="2">
    <source>
        <dbReference type="Proteomes" id="UP000663879"/>
    </source>
</evidence>
<gene>
    <name evidence="1" type="ORF">OXX778_LOCUS12797</name>
</gene>
<organism evidence="1 2">
    <name type="scientific">Brachionus calyciflorus</name>
    <dbReference type="NCBI Taxonomy" id="104777"/>
    <lineage>
        <taxon>Eukaryota</taxon>
        <taxon>Metazoa</taxon>
        <taxon>Spiralia</taxon>
        <taxon>Gnathifera</taxon>
        <taxon>Rotifera</taxon>
        <taxon>Eurotatoria</taxon>
        <taxon>Monogononta</taxon>
        <taxon>Pseudotrocha</taxon>
        <taxon>Ploima</taxon>
        <taxon>Brachionidae</taxon>
        <taxon>Brachionus</taxon>
    </lineage>
</organism>
<name>A0A814BPE6_9BILA</name>
<dbReference type="Proteomes" id="UP000663879">
    <property type="component" value="Unassembled WGS sequence"/>
</dbReference>
<accession>A0A814BPE6</accession>
<dbReference type="AlphaFoldDB" id="A0A814BPE6"/>
<protein>
    <submittedName>
        <fullName evidence="1">Uncharacterized protein</fullName>
    </submittedName>
</protein>
<keyword evidence="2" id="KW-1185">Reference proteome</keyword>
<sequence length="69" mass="7887">MSDSEVEKVKIDSVCIEQPLSNEAIVTNNRADEISNRECFESFCNFCNQCLDDLELICCICKLLQRLIP</sequence>
<dbReference type="EMBL" id="CAJNOC010002365">
    <property type="protein sequence ID" value="CAF0928962.1"/>
    <property type="molecule type" value="Genomic_DNA"/>
</dbReference>
<evidence type="ECO:0000313" key="1">
    <source>
        <dbReference type="EMBL" id="CAF0928962.1"/>
    </source>
</evidence>
<reference evidence="1" key="1">
    <citation type="submission" date="2021-02" db="EMBL/GenBank/DDBJ databases">
        <authorList>
            <person name="Nowell W R."/>
        </authorList>
    </citation>
    <scope>NUCLEOTIDE SEQUENCE</scope>
    <source>
        <strain evidence="1">Ploen Becks lab</strain>
    </source>
</reference>
<comment type="caution">
    <text evidence="1">The sequence shown here is derived from an EMBL/GenBank/DDBJ whole genome shotgun (WGS) entry which is preliminary data.</text>
</comment>
<proteinExistence type="predicted"/>